<proteinExistence type="predicted"/>
<dbReference type="AlphaFoldDB" id="A0A381PZN9"/>
<dbReference type="Pfam" id="PF07615">
    <property type="entry name" value="Ykof"/>
    <property type="match status" value="1"/>
</dbReference>
<sequence>MKIAVDISFYPLNEEFVTPIKDFIRRIKEYEKVEIFTNSMSTQIRGEYHEVINALTVEMYDSFNSIPKSVFAIKILNNPLSD</sequence>
<reference evidence="2" key="1">
    <citation type="submission" date="2018-05" db="EMBL/GenBank/DDBJ databases">
        <authorList>
            <person name="Lanie J.A."/>
            <person name="Ng W.-L."/>
            <person name="Kazmierczak K.M."/>
            <person name="Andrzejewski T.M."/>
            <person name="Davidsen T.M."/>
            <person name="Wayne K.J."/>
            <person name="Tettelin H."/>
            <person name="Glass J.I."/>
            <person name="Rusch D."/>
            <person name="Podicherti R."/>
            <person name="Tsui H.-C.T."/>
            <person name="Winkler M.E."/>
        </authorList>
    </citation>
    <scope>NUCLEOTIDE SEQUENCE</scope>
</reference>
<dbReference type="SUPFAM" id="SSF89957">
    <property type="entry name" value="MTH1187/YkoF-like"/>
    <property type="match status" value="1"/>
</dbReference>
<dbReference type="InterPro" id="IPR029756">
    <property type="entry name" value="MTH1187/YkoF-like"/>
</dbReference>
<accession>A0A381PZN9</accession>
<gene>
    <name evidence="2" type="ORF">METZ01_LOCUS23717</name>
</gene>
<feature type="domain" description="Thiamin/hydroxymethyl pyrimidine-binding YkoF putative" evidence="1">
    <location>
        <begin position="5"/>
        <end position="56"/>
    </location>
</feature>
<evidence type="ECO:0000313" key="2">
    <source>
        <dbReference type="EMBL" id="SUZ70863.1"/>
    </source>
</evidence>
<dbReference type="Gene3D" id="3.30.70.930">
    <property type="match status" value="1"/>
</dbReference>
<dbReference type="EMBL" id="UINC01001104">
    <property type="protein sequence ID" value="SUZ70863.1"/>
    <property type="molecule type" value="Genomic_DNA"/>
</dbReference>
<dbReference type="InterPro" id="IPR011522">
    <property type="entry name" value="Thiamin/HMP-bd_put_YkoF"/>
</dbReference>
<name>A0A381PZN9_9ZZZZ</name>
<protein>
    <recommendedName>
        <fullName evidence="1">Thiamin/hydroxymethyl pyrimidine-binding YkoF putative domain-containing protein</fullName>
    </recommendedName>
</protein>
<organism evidence="2">
    <name type="scientific">marine metagenome</name>
    <dbReference type="NCBI Taxonomy" id="408172"/>
    <lineage>
        <taxon>unclassified sequences</taxon>
        <taxon>metagenomes</taxon>
        <taxon>ecological metagenomes</taxon>
    </lineage>
</organism>
<evidence type="ECO:0000259" key="1">
    <source>
        <dbReference type="Pfam" id="PF07615"/>
    </source>
</evidence>